<dbReference type="PROSITE" id="PS51352">
    <property type="entry name" value="THIOREDOXIN_2"/>
    <property type="match status" value="1"/>
</dbReference>
<dbReference type="InterPro" id="IPR013766">
    <property type="entry name" value="Thioredoxin_domain"/>
</dbReference>
<evidence type="ECO:0000313" key="9">
    <source>
        <dbReference type="EMBL" id="EKD25026.1"/>
    </source>
</evidence>
<accession>K1XIJ3</accession>
<evidence type="ECO:0000256" key="4">
    <source>
        <dbReference type="ARBA" id="ARBA00023157"/>
    </source>
</evidence>
<dbReference type="Pfam" id="PF13462">
    <property type="entry name" value="Thioredoxin_4"/>
    <property type="match status" value="1"/>
</dbReference>
<keyword evidence="7" id="KW-0812">Transmembrane</keyword>
<evidence type="ECO:0000256" key="5">
    <source>
        <dbReference type="ARBA" id="ARBA00023284"/>
    </source>
</evidence>
<dbReference type="PANTHER" id="PTHR13887">
    <property type="entry name" value="GLUTATHIONE S-TRANSFERASE KAPPA"/>
    <property type="match status" value="1"/>
</dbReference>
<evidence type="ECO:0000256" key="6">
    <source>
        <dbReference type="SAM" id="MobiDB-lite"/>
    </source>
</evidence>
<dbReference type="SUPFAM" id="SSF52833">
    <property type="entry name" value="Thioredoxin-like"/>
    <property type="match status" value="1"/>
</dbReference>
<evidence type="ECO:0000256" key="2">
    <source>
        <dbReference type="ARBA" id="ARBA00022729"/>
    </source>
</evidence>
<keyword evidence="4" id="KW-1015">Disulfide bond</keyword>
<keyword evidence="3" id="KW-0560">Oxidoreductase</keyword>
<dbReference type="GO" id="GO:0016491">
    <property type="term" value="F:oxidoreductase activity"/>
    <property type="evidence" value="ECO:0007669"/>
    <property type="project" value="UniProtKB-KW"/>
</dbReference>
<dbReference type="Gene3D" id="3.40.30.10">
    <property type="entry name" value="Glutaredoxin"/>
    <property type="match status" value="1"/>
</dbReference>
<evidence type="ECO:0000256" key="7">
    <source>
        <dbReference type="SAM" id="Phobius"/>
    </source>
</evidence>
<dbReference type="AlphaFoldDB" id="K1XIJ3"/>
<name>K1XIJ3_9BACT</name>
<proteinExistence type="inferred from homology"/>
<dbReference type="PANTHER" id="PTHR13887:SF14">
    <property type="entry name" value="DISULFIDE BOND FORMATION PROTEIN D"/>
    <property type="match status" value="1"/>
</dbReference>
<evidence type="ECO:0000256" key="3">
    <source>
        <dbReference type="ARBA" id="ARBA00023002"/>
    </source>
</evidence>
<dbReference type="InterPro" id="IPR036249">
    <property type="entry name" value="Thioredoxin-like_sf"/>
</dbReference>
<keyword evidence="2" id="KW-0732">Signal</keyword>
<dbReference type="EMBL" id="AMFJ01036138">
    <property type="protein sequence ID" value="EKD25026.1"/>
    <property type="molecule type" value="Genomic_DNA"/>
</dbReference>
<sequence>MTTEKKNNQIKMLLIWLLVLNVLLGIYLSFFKRDAYRLETLKVGGAENMNLAVQLYNADAYKQQQKATLEQILGSMGTTDTTAQGDAAQPDTTAQAPAQADATPAVQGDAAKFAAIEKDGYILGNKNARITIIEYSDMLCPFCKRHYDAQTIENLVKKYPNDVNMVFRQMPLPQLHPTAPIWSQGAVCAGKLGGADKYYAYTAAAFKLNEFTTDNVTEIAVGLGLDKSKFTTCLTSAETIANVTAQVQEGNAFGINGTPGNLVVDNQKGTSVLIAGAYPTETFEAEITKILGK</sequence>
<feature type="domain" description="Thioredoxin" evidence="8">
    <location>
        <begin position="90"/>
        <end position="292"/>
    </location>
</feature>
<feature type="region of interest" description="Disordered" evidence="6">
    <location>
        <begin position="80"/>
        <end position="103"/>
    </location>
</feature>
<keyword evidence="7" id="KW-0472">Membrane</keyword>
<comment type="similarity">
    <text evidence="1">Belongs to the thioredoxin family. DsbA subfamily.</text>
</comment>
<reference evidence="9" key="1">
    <citation type="journal article" date="2012" name="Science">
        <title>Fermentation, hydrogen, and sulfur metabolism in multiple uncultivated bacterial phyla.</title>
        <authorList>
            <person name="Wrighton K.C."/>
            <person name="Thomas B.C."/>
            <person name="Sharon I."/>
            <person name="Miller C.S."/>
            <person name="Castelle C.J."/>
            <person name="VerBerkmoes N.C."/>
            <person name="Wilkins M.J."/>
            <person name="Hettich R.L."/>
            <person name="Lipton M.S."/>
            <person name="Williams K.H."/>
            <person name="Long P.E."/>
            <person name="Banfield J.F."/>
        </authorList>
    </citation>
    <scope>NUCLEOTIDE SEQUENCE [LARGE SCALE GENOMIC DNA]</scope>
</reference>
<feature type="transmembrane region" description="Helical" evidence="7">
    <location>
        <begin position="12"/>
        <end position="31"/>
    </location>
</feature>
<keyword evidence="7" id="KW-1133">Transmembrane helix</keyword>
<comment type="caution">
    <text evidence="9">The sequence shown here is derived from an EMBL/GenBank/DDBJ whole genome shotgun (WGS) entry which is preliminary data.</text>
</comment>
<evidence type="ECO:0000256" key="1">
    <source>
        <dbReference type="ARBA" id="ARBA00005791"/>
    </source>
</evidence>
<gene>
    <name evidence="9" type="ORF">ACD_80C00131G0029</name>
</gene>
<dbReference type="InterPro" id="IPR012336">
    <property type="entry name" value="Thioredoxin-like_fold"/>
</dbReference>
<evidence type="ECO:0000259" key="8">
    <source>
        <dbReference type="PROSITE" id="PS51352"/>
    </source>
</evidence>
<organism evidence="9">
    <name type="scientific">uncultured bacterium</name>
    <name type="common">gcode 4</name>
    <dbReference type="NCBI Taxonomy" id="1234023"/>
    <lineage>
        <taxon>Bacteria</taxon>
        <taxon>environmental samples</taxon>
    </lineage>
</organism>
<keyword evidence="5" id="KW-0676">Redox-active center</keyword>
<protein>
    <recommendedName>
        <fullName evidence="8">Thioredoxin domain-containing protein</fullName>
    </recommendedName>
</protein>